<dbReference type="Proteomes" id="UP000565521">
    <property type="component" value="Unassembled WGS sequence"/>
</dbReference>
<accession>A0A7Y7U5Q9</accession>
<dbReference type="EMBL" id="JABKAU010000008">
    <property type="protein sequence ID" value="NVO30735.1"/>
    <property type="molecule type" value="Genomic_DNA"/>
</dbReference>
<evidence type="ECO:0000313" key="1">
    <source>
        <dbReference type="EMBL" id="NVO30735.1"/>
    </source>
</evidence>
<comment type="caution">
    <text evidence="1">The sequence shown here is derived from an EMBL/GenBank/DDBJ whole genome shotgun (WGS) entry which is preliminary data.</text>
</comment>
<proteinExistence type="predicted"/>
<sequence length="256" mass="28263">MQLKSWQKKALAGLVSGSLTGCSLYVPMLPAAPQIREKGQVEIHGTSFLNRRWEAGATYSPAKYVLVRAAGGIRTSRGDDSTFARSRQYELAAGGYYPLGRCWLVSGLAGFGQARSGYAYWDLGPDNRYADREYRRYEARYHRLFAELAASYTDNGFTLGVAGRLTDVRYDALTFNNQPVGLRRLPRFEPMVFCQLGRPEGAVPWLRGQVAVTGSTSLNQRPAISPSFVASQLAEEVPCLTVSIIILPHLFKAGGW</sequence>
<evidence type="ECO:0000313" key="2">
    <source>
        <dbReference type="Proteomes" id="UP000565521"/>
    </source>
</evidence>
<gene>
    <name evidence="1" type="ORF">HW554_05920</name>
</gene>
<evidence type="ECO:0008006" key="3">
    <source>
        <dbReference type="Google" id="ProtNLM"/>
    </source>
</evidence>
<dbReference type="RefSeq" id="WP_176907660.1">
    <property type="nucleotide sequence ID" value="NZ_JABKAU010000008.1"/>
</dbReference>
<organism evidence="1 2">
    <name type="scientific">Hymenobacter lapidiphilus</name>
    <dbReference type="NCBI Taxonomy" id="2608003"/>
    <lineage>
        <taxon>Bacteria</taxon>
        <taxon>Pseudomonadati</taxon>
        <taxon>Bacteroidota</taxon>
        <taxon>Cytophagia</taxon>
        <taxon>Cytophagales</taxon>
        <taxon>Hymenobacteraceae</taxon>
        <taxon>Hymenobacter</taxon>
    </lineage>
</organism>
<reference evidence="1 2" key="1">
    <citation type="submission" date="2020-05" db="EMBL/GenBank/DDBJ databases">
        <title>Hymenobacter terrestris sp. nov. and Hymenobacter lapidiphilus sp. nov., isolated from regoliths in Antarctica.</title>
        <authorList>
            <person name="Sedlacek I."/>
            <person name="Pantucek R."/>
            <person name="Zeman M."/>
            <person name="Holochova P."/>
            <person name="Kralova S."/>
            <person name="Stankova E."/>
            <person name="Sedo O."/>
            <person name="Micenkova L."/>
            <person name="Svec P."/>
            <person name="Gupta V."/>
            <person name="Sood U."/>
            <person name="Korpole U.S."/>
            <person name="Lal R."/>
        </authorList>
    </citation>
    <scope>NUCLEOTIDE SEQUENCE [LARGE SCALE GENOMIC DNA]</scope>
    <source>
        <strain evidence="1 2">P5342</strain>
    </source>
</reference>
<protein>
    <recommendedName>
        <fullName evidence="3">DUF3575 domain-containing protein</fullName>
    </recommendedName>
</protein>
<name>A0A7Y7U5Q9_9BACT</name>
<dbReference type="AlphaFoldDB" id="A0A7Y7U5Q9"/>
<keyword evidence="2" id="KW-1185">Reference proteome</keyword>
<dbReference type="PROSITE" id="PS51257">
    <property type="entry name" value="PROKAR_LIPOPROTEIN"/>
    <property type="match status" value="1"/>
</dbReference>